<dbReference type="PROSITE" id="PS01332">
    <property type="entry name" value="HTH_RRF2_1"/>
    <property type="match status" value="1"/>
</dbReference>
<dbReference type="Gene3D" id="1.10.10.10">
    <property type="entry name" value="Winged helix-like DNA-binding domain superfamily/Winged helix DNA-binding domain"/>
    <property type="match status" value="1"/>
</dbReference>
<dbReference type="InterPro" id="IPR036388">
    <property type="entry name" value="WH-like_DNA-bd_sf"/>
</dbReference>
<dbReference type="Pfam" id="PF02082">
    <property type="entry name" value="Rrf2"/>
    <property type="match status" value="1"/>
</dbReference>
<dbReference type="NCBIfam" id="TIGR00738">
    <property type="entry name" value="rrf2_super"/>
    <property type="match status" value="1"/>
</dbReference>
<accession>A0A1B4V430</accession>
<evidence type="ECO:0000313" key="2">
    <source>
        <dbReference type="Proteomes" id="UP000218899"/>
    </source>
</evidence>
<proteinExistence type="predicted"/>
<dbReference type="InterPro" id="IPR030489">
    <property type="entry name" value="TR_Rrf2-type_CS"/>
</dbReference>
<sequence>MLRMSKLTDYGTVVMTFLARESDRLHAASEIAGQIQVAAPTVSKILKILAREGLVVSHRGAKGGYSLARPAREISMVEIIDALEGPVGLTECGSSPGLCEQESSCSVRGNWQRINVAVRQALAGVTLAEMAQPTYVVRPPARPARAGAL</sequence>
<dbReference type="KEGG" id="sva:SVA_1573"/>
<dbReference type="Proteomes" id="UP000218899">
    <property type="component" value="Chromosome"/>
</dbReference>
<dbReference type="GO" id="GO:0005829">
    <property type="term" value="C:cytosol"/>
    <property type="evidence" value="ECO:0007669"/>
    <property type="project" value="TreeGrafter"/>
</dbReference>
<reference evidence="1 2" key="1">
    <citation type="submission" date="2015-08" db="EMBL/GenBank/DDBJ databases">
        <title>Complete genome sequence of Sulfurifustis variabilis.</title>
        <authorList>
            <person name="Miura A."/>
            <person name="Kojima H."/>
            <person name="Fukui M."/>
        </authorList>
    </citation>
    <scope>NUCLEOTIDE SEQUENCE [LARGE SCALE GENOMIC DNA]</scope>
    <source>
        <strain evidence="2">skN76</strain>
    </source>
</reference>
<dbReference type="InterPro" id="IPR000944">
    <property type="entry name" value="Tscrpt_reg_Rrf2"/>
</dbReference>
<dbReference type="PANTHER" id="PTHR33221">
    <property type="entry name" value="WINGED HELIX-TURN-HELIX TRANSCRIPTIONAL REGULATOR, RRF2 FAMILY"/>
    <property type="match status" value="1"/>
</dbReference>
<dbReference type="OrthoDB" id="9808360at2"/>
<dbReference type="PANTHER" id="PTHR33221:SF2">
    <property type="entry name" value="TRANSCRIPTIONAL REGULATOR"/>
    <property type="match status" value="1"/>
</dbReference>
<dbReference type="SUPFAM" id="SSF46785">
    <property type="entry name" value="Winged helix' DNA-binding domain"/>
    <property type="match status" value="1"/>
</dbReference>
<organism evidence="1 2">
    <name type="scientific">Sulfurifustis variabilis</name>
    <dbReference type="NCBI Taxonomy" id="1675686"/>
    <lineage>
        <taxon>Bacteria</taxon>
        <taxon>Pseudomonadati</taxon>
        <taxon>Pseudomonadota</taxon>
        <taxon>Gammaproteobacteria</taxon>
        <taxon>Acidiferrobacterales</taxon>
        <taxon>Acidiferrobacteraceae</taxon>
        <taxon>Sulfurifustis</taxon>
    </lineage>
</organism>
<dbReference type="EMBL" id="AP014936">
    <property type="protein sequence ID" value="BAU48135.1"/>
    <property type="molecule type" value="Genomic_DNA"/>
</dbReference>
<evidence type="ECO:0000313" key="1">
    <source>
        <dbReference type="EMBL" id="BAU48135.1"/>
    </source>
</evidence>
<dbReference type="GO" id="GO:0003700">
    <property type="term" value="F:DNA-binding transcription factor activity"/>
    <property type="evidence" value="ECO:0007669"/>
    <property type="project" value="TreeGrafter"/>
</dbReference>
<dbReference type="PROSITE" id="PS51197">
    <property type="entry name" value="HTH_RRF2_2"/>
    <property type="match status" value="1"/>
</dbReference>
<dbReference type="InterPro" id="IPR036390">
    <property type="entry name" value="WH_DNA-bd_sf"/>
</dbReference>
<gene>
    <name evidence="1" type="ORF">SVA_1573</name>
</gene>
<dbReference type="AlphaFoldDB" id="A0A1B4V430"/>
<dbReference type="InterPro" id="IPR011991">
    <property type="entry name" value="ArsR-like_HTH"/>
</dbReference>
<dbReference type="CDD" id="cd00090">
    <property type="entry name" value="HTH_ARSR"/>
    <property type="match status" value="1"/>
</dbReference>
<name>A0A1B4V430_9GAMM</name>
<dbReference type="InterPro" id="IPR014290">
    <property type="entry name" value="SUF_FeS_clus_asmbl_reg"/>
</dbReference>
<keyword evidence="2" id="KW-1185">Reference proteome</keyword>
<protein>
    <submittedName>
        <fullName evidence="1">Rrf2 family transcriptional regulator</fullName>
    </submittedName>
</protein>
<dbReference type="NCBIfam" id="TIGR02944">
    <property type="entry name" value="suf_reg_Xantho"/>
    <property type="match status" value="1"/>
</dbReference>